<dbReference type="STRING" id="1036808.A0A0C3AGX0"/>
<dbReference type="HOGENOM" id="CLU_387631_0_0_1"/>
<reference evidence="4" key="2">
    <citation type="submission" date="2015-01" db="EMBL/GenBank/DDBJ databases">
        <title>Evolutionary Origins and Diversification of the Mycorrhizal Mutualists.</title>
        <authorList>
            <consortium name="DOE Joint Genome Institute"/>
            <consortium name="Mycorrhizal Genomics Consortium"/>
            <person name="Kohler A."/>
            <person name="Kuo A."/>
            <person name="Nagy L.G."/>
            <person name="Floudas D."/>
            <person name="Copeland A."/>
            <person name="Barry K.W."/>
            <person name="Cichocki N."/>
            <person name="Veneault-Fourrey C."/>
            <person name="LaButti K."/>
            <person name="Lindquist E.A."/>
            <person name="Lipzen A."/>
            <person name="Lundell T."/>
            <person name="Morin E."/>
            <person name="Murat C."/>
            <person name="Riley R."/>
            <person name="Ohm R."/>
            <person name="Sun H."/>
            <person name="Tunlid A."/>
            <person name="Henrissat B."/>
            <person name="Grigoriev I.V."/>
            <person name="Hibbett D.S."/>
            <person name="Martin F."/>
        </authorList>
    </citation>
    <scope>NUCLEOTIDE SEQUENCE [LARGE SCALE GENOMIC DNA]</scope>
    <source>
        <strain evidence="4">Foug A</strain>
    </source>
</reference>
<proteinExistence type="predicted"/>
<evidence type="ECO:0000256" key="1">
    <source>
        <dbReference type="SAM" id="Coils"/>
    </source>
</evidence>
<feature type="coiled-coil region" evidence="1">
    <location>
        <begin position="192"/>
        <end position="219"/>
    </location>
</feature>
<evidence type="ECO:0000313" key="4">
    <source>
        <dbReference type="Proteomes" id="UP000053989"/>
    </source>
</evidence>
<dbReference type="Proteomes" id="UP000053989">
    <property type="component" value="Unassembled WGS sequence"/>
</dbReference>
<sequence>MLKAATCYRPFKFGRSIPTNEEVLRVADTFHPEDDTAGYIDPKVEANIRQLCASPEPDHVDGQSIEIIVRGFENFGASPIPKQDENWDEAEYVLTRRERNKLAVNAHVLEGDNKFRQSLNFQSEGIGQSGYDAECYEYQDLENRGTYDLNPRPESRGFCFHTPSANGENEVLDDVQCLEDPLAYDRVSALDHGHHSEEVDELEVNKENINNNVNIVGSENVPNPGVLEDRNLNVTPLGSRHVSTVPIPSRNEELSTAHDPICHLTEDFAGDSLVDHPVEASQEENTWLRASKRRKLDHLLPATAKELFATFLGLRNKLPLESLDDRPVTPHASNVPIHTEPPQRATPNEIVDKNTVRLAQWNNPTTTHRYLASMALIQKRALVLELLSEGCKVMLVERYSLGGCEIVLDPDHAILLAPLLALPAQVDALSDRISAESWRYSDILVVFEAYPSARSSRVGDARSVALELYPYSPPIIKAIKKLRRIVSIAEGCGSKNKQCSVIWAFASDVEETAKFVRCFGDEAAGKAAGSGKEALWDEREWLDDEEREGESDLAMAEGMNPFSAVIMLFGQTLEHIFEMSPQGRLEEFGDLIGEERMVGWLCFRCIVERLTGSIGDAELRYYAEKAGDDDDF</sequence>
<dbReference type="OrthoDB" id="2422840at2759"/>
<evidence type="ECO:0000313" key="3">
    <source>
        <dbReference type="EMBL" id="KIM64132.1"/>
    </source>
</evidence>
<keyword evidence="1" id="KW-0175">Coiled coil</keyword>
<feature type="region of interest" description="Disordered" evidence="2">
    <location>
        <begin position="325"/>
        <end position="347"/>
    </location>
</feature>
<dbReference type="InParanoid" id="A0A0C3AGX0"/>
<dbReference type="AlphaFoldDB" id="A0A0C3AGX0"/>
<gene>
    <name evidence="3" type="ORF">SCLCIDRAFT_659640</name>
</gene>
<reference evidence="3 4" key="1">
    <citation type="submission" date="2014-04" db="EMBL/GenBank/DDBJ databases">
        <authorList>
            <consortium name="DOE Joint Genome Institute"/>
            <person name="Kuo A."/>
            <person name="Kohler A."/>
            <person name="Nagy L.G."/>
            <person name="Floudas D."/>
            <person name="Copeland A."/>
            <person name="Barry K.W."/>
            <person name="Cichocki N."/>
            <person name="Veneault-Fourrey C."/>
            <person name="LaButti K."/>
            <person name="Lindquist E.A."/>
            <person name="Lipzen A."/>
            <person name="Lundell T."/>
            <person name="Morin E."/>
            <person name="Murat C."/>
            <person name="Sun H."/>
            <person name="Tunlid A."/>
            <person name="Henrissat B."/>
            <person name="Grigoriev I.V."/>
            <person name="Hibbett D.S."/>
            <person name="Martin F."/>
            <person name="Nordberg H.P."/>
            <person name="Cantor M.N."/>
            <person name="Hua S.X."/>
        </authorList>
    </citation>
    <scope>NUCLEOTIDE SEQUENCE [LARGE SCALE GENOMIC DNA]</scope>
    <source>
        <strain evidence="3 4">Foug A</strain>
    </source>
</reference>
<accession>A0A0C3AGX0</accession>
<organism evidence="3 4">
    <name type="scientific">Scleroderma citrinum Foug A</name>
    <dbReference type="NCBI Taxonomy" id="1036808"/>
    <lineage>
        <taxon>Eukaryota</taxon>
        <taxon>Fungi</taxon>
        <taxon>Dikarya</taxon>
        <taxon>Basidiomycota</taxon>
        <taxon>Agaricomycotina</taxon>
        <taxon>Agaricomycetes</taxon>
        <taxon>Agaricomycetidae</taxon>
        <taxon>Boletales</taxon>
        <taxon>Sclerodermatineae</taxon>
        <taxon>Sclerodermataceae</taxon>
        <taxon>Scleroderma</taxon>
    </lineage>
</organism>
<name>A0A0C3AGX0_9AGAM</name>
<keyword evidence="4" id="KW-1185">Reference proteome</keyword>
<dbReference type="EMBL" id="KN822030">
    <property type="protein sequence ID" value="KIM64132.1"/>
    <property type="molecule type" value="Genomic_DNA"/>
</dbReference>
<protein>
    <submittedName>
        <fullName evidence="3">Uncharacterized protein</fullName>
    </submittedName>
</protein>
<evidence type="ECO:0000256" key="2">
    <source>
        <dbReference type="SAM" id="MobiDB-lite"/>
    </source>
</evidence>